<evidence type="ECO:0000313" key="3">
    <source>
        <dbReference type="Proteomes" id="UP000077355"/>
    </source>
</evidence>
<keyword evidence="3" id="KW-1185">Reference proteome</keyword>
<evidence type="ECO:0000313" key="2">
    <source>
        <dbReference type="EMBL" id="OAB46540.1"/>
    </source>
</evidence>
<comment type="caution">
    <text evidence="2">The sequence shown here is derived from an EMBL/GenBank/DDBJ whole genome shotgun (WGS) entry which is preliminary data.</text>
</comment>
<gene>
    <name evidence="2" type="ORF">PBAT_11010</name>
</gene>
<dbReference type="RefSeq" id="WP_068649437.1">
    <property type="nucleotide sequence ID" value="NZ_CP043611.1"/>
</dbReference>
<sequence>MATVSSSLKLFDAMSGPLKGITSSMSMMISTMEQMQRATNRNVNVDKSLIAAKKQIAAAEAAMKSSIDQSTSSQNKFNRSIKEGKSHGEGLLRTIKGIAATYLTLEGVKSLFGATIGGSMEQQKMEDMFIARTGDARIGTAMFEQFKKDALAAGQDVNKSLQGTLSFFSTTQNTDHLKQLNNLAQRMNAFDSAGNGIEGATFALKEAMSGDIVSLAERFNMSKTDIRDFGIDKLGKAGDMEGFIKAFDKLLEKQKMGQKAFDTMMASPAKQVETLGNNIRSTFADAGGAAVQSLLPLITKVNEAFKDGAFQPFFDGLSIGLEWVVQGAVNLVNMITQIYGFFSTNWTMIEPIVWGLAGAVTALYTIMLLTKLATISATAATVIQTLVTFAQMTATYGLTTAWATLNTVMKANVIILMISLLIALGVWLVNLWNTNDAFAAGFMRAWNGIMNFFDQVPIFFVQVGNGIVNAFQWAKVETLKIIDGLANGVIDTINKLLNTLSNTIPGVSFDTVARIELASSAAAESEAIRQSGQNKVTGMQANAAGKAQAREQKVLDMLKGRAEQRAVEDAAKKAQASSGTDKFNFDKWNKAADAAQKASGDDKKKKNIGTVDKIKGKVDISSEDLKVMRDLAEMKNIQNFVTLTPTVQVKTGPISNETNLDSIVSKITTKLQDDIASSAKGVFS</sequence>
<organism evidence="2 3">
    <name type="scientific">Paenibacillus antarcticus</name>
    <dbReference type="NCBI Taxonomy" id="253703"/>
    <lineage>
        <taxon>Bacteria</taxon>
        <taxon>Bacillati</taxon>
        <taxon>Bacillota</taxon>
        <taxon>Bacilli</taxon>
        <taxon>Bacillales</taxon>
        <taxon>Paenibacillaceae</taxon>
        <taxon>Paenibacillus</taxon>
    </lineage>
</organism>
<dbReference type="Proteomes" id="UP000077355">
    <property type="component" value="Unassembled WGS sequence"/>
</dbReference>
<keyword evidence="1" id="KW-1133">Transmembrane helix</keyword>
<reference evidence="2 3" key="1">
    <citation type="submission" date="2016-03" db="EMBL/GenBank/DDBJ databases">
        <title>Draft genome sequence of Paenibacillus antarcticus CECT 5836.</title>
        <authorList>
            <person name="Shin S.-K."/>
            <person name="Yi H."/>
        </authorList>
    </citation>
    <scope>NUCLEOTIDE SEQUENCE [LARGE SCALE GENOMIC DNA]</scope>
    <source>
        <strain evidence="2 3">CECT 5836</strain>
    </source>
</reference>
<feature type="transmembrane region" description="Helical" evidence="1">
    <location>
        <begin position="411"/>
        <end position="433"/>
    </location>
</feature>
<dbReference type="AlphaFoldDB" id="A0A168P9R5"/>
<dbReference type="EMBL" id="LVJI01000015">
    <property type="protein sequence ID" value="OAB46540.1"/>
    <property type="molecule type" value="Genomic_DNA"/>
</dbReference>
<keyword evidence="1" id="KW-0812">Transmembrane</keyword>
<evidence type="ECO:0000256" key="1">
    <source>
        <dbReference type="SAM" id="Phobius"/>
    </source>
</evidence>
<protein>
    <recommendedName>
        <fullName evidence="4">Phage tail tape measure protein</fullName>
    </recommendedName>
</protein>
<name>A0A168P9R5_9BACL</name>
<feature type="transmembrane region" description="Helical" evidence="1">
    <location>
        <begin position="382"/>
        <end position="405"/>
    </location>
</feature>
<accession>A0A168P9R5</accession>
<proteinExistence type="predicted"/>
<evidence type="ECO:0008006" key="4">
    <source>
        <dbReference type="Google" id="ProtNLM"/>
    </source>
</evidence>
<dbReference type="OrthoDB" id="1677957at2"/>
<feature type="transmembrane region" description="Helical" evidence="1">
    <location>
        <begin position="352"/>
        <end position="370"/>
    </location>
</feature>
<keyword evidence="1" id="KW-0472">Membrane</keyword>